<sequence>MTECTMIKTTLACADACGAIFDRAFMNQCDFGNMDCRGASFIKASLIQCKAKDLNGAKGTFTQAVLRGSCLDRASLRGAVLQGVDFSDTSCREADFTESLLDCTTVFKGARMTRCNFRRMSLKGLHMKGTDLEEAYFDGADLTGADLSYANLKKAHFTQGACLVNACLANACLQESDFTGAVLGSSMDSSSLAADLTDAYMPDAVFNRADLNGVNMSGVNWYGSHAGATGAYMHHVNFTGANLGTMNFAQADLKGCIFDRAVLIGTNFRGAVLRPGDGGRRVSFADASVQGADFFASEIEDAIFTNAAAAVPVEWYFSLDGKTSADYRNMLNHDNEPVFEELREVFSSHGINLAKNAYVKVDEDNYKWRIMSRTGEPVYQITMEFGLLQVRGGIDGVPLMSMGDREDFVRQLDRCVIPPGLQGIFKDSGYGLDKDAAVYAVKAGLCWSIDNGTLQQTKLKKGYLEFYVVRKPGVSLDVYGTVFGTVRIGPGHVYEQQRNVMAATKWIPDLLKGESICPNGQNISVVTDKRPSVRMTWEQVLKAASLPKEPECIPGPMTWCSRERGCNISVYAER</sequence>
<dbReference type="Gene3D" id="2.160.20.80">
    <property type="entry name" value="E3 ubiquitin-protein ligase SopA"/>
    <property type="match status" value="3"/>
</dbReference>
<proteinExistence type="predicted"/>
<accession>A0AAW5BWN1</accession>
<dbReference type="PANTHER" id="PTHR14136">
    <property type="entry name" value="BTB_POZ DOMAIN-CONTAINING PROTEIN KCTD9"/>
    <property type="match status" value="1"/>
</dbReference>
<dbReference type="Pfam" id="PF00805">
    <property type="entry name" value="Pentapeptide"/>
    <property type="match status" value="4"/>
</dbReference>
<comment type="caution">
    <text evidence="1">The sequence shown here is derived from an EMBL/GenBank/DDBJ whole genome shotgun (WGS) entry which is preliminary data.</text>
</comment>
<name>A0AAW5BWN1_9FIRM</name>
<dbReference type="SUPFAM" id="SSF141571">
    <property type="entry name" value="Pentapeptide repeat-like"/>
    <property type="match status" value="3"/>
</dbReference>
<dbReference type="InterPro" id="IPR001646">
    <property type="entry name" value="5peptide_repeat"/>
</dbReference>
<gene>
    <name evidence="1" type="ORF">L0N08_03460</name>
</gene>
<dbReference type="AlphaFoldDB" id="A0AAW5BWN1"/>
<protein>
    <submittedName>
        <fullName evidence="1">Pentapeptide repeat-containing protein</fullName>
    </submittedName>
</protein>
<organism evidence="1 2">
    <name type="scientific">Enterocloster aldenensis</name>
    <dbReference type="NCBI Taxonomy" id="358742"/>
    <lineage>
        <taxon>Bacteria</taxon>
        <taxon>Bacillati</taxon>
        <taxon>Bacillota</taxon>
        <taxon>Clostridia</taxon>
        <taxon>Lachnospirales</taxon>
        <taxon>Lachnospiraceae</taxon>
        <taxon>Enterocloster</taxon>
    </lineage>
</organism>
<dbReference type="PANTHER" id="PTHR14136:SF17">
    <property type="entry name" value="BTB_POZ DOMAIN-CONTAINING PROTEIN KCTD9"/>
    <property type="match status" value="1"/>
</dbReference>
<evidence type="ECO:0000313" key="1">
    <source>
        <dbReference type="EMBL" id="MCG4744464.1"/>
    </source>
</evidence>
<reference evidence="1" key="1">
    <citation type="submission" date="2022-01" db="EMBL/GenBank/DDBJ databases">
        <title>Collection of gut derived symbiotic bacterial strains cultured from healthy donors.</title>
        <authorList>
            <person name="Lin H."/>
            <person name="Kohout C."/>
            <person name="Waligurski E."/>
            <person name="Pamer E.G."/>
        </authorList>
    </citation>
    <scope>NUCLEOTIDE SEQUENCE</scope>
    <source>
        <strain evidence="1">DFI.6.55</strain>
    </source>
</reference>
<dbReference type="Proteomes" id="UP001299608">
    <property type="component" value="Unassembled WGS sequence"/>
</dbReference>
<dbReference type="InterPro" id="IPR051082">
    <property type="entry name" value="Pentapeptide-BTB/POZ_domain"/>
</dbReference>
<dbReference type="EMBL" id="JAKNGE010000003">
    <property type="protein sequence ID" value="MCG4744464.1"/>
    <property type="molecule type" value="Genomic_DNA"/>
</dbReference>
<evidence type="ECO:0000313" key="2">
    <source>
        <dbReference type="Proteomes" id="UP001299608"/>
    </source>
</evidence>